<dbReference type="PANTHER" id="PTHR32494">
    <property type="entry name" value="ALLANTOATE DEIMINASE-RELATED"/>
    <property type="match status" value="1"/>
</dbReference>
<feature type="non-terminal residue" evidence="2">
    <location>
        <position position="1"/>
    </location>
</feature>
<dbReference type="SUPFAM" id="SSF53187">
    <property type="entry name" value="Zn-dependent exopeptidases"/>
    <property type="match status" value="1"/>
</dbReference>
<evidence type="ECO:0008006" key="3">
    <source>
        <dbReference type="Google" id="ProtNLM"/>
    </source>
</evidence>
<dbReference type="Pfam" id="PF01546">
    <property type="entry name" value="Peptidase_M20"/>
    <property type="match status" value="1"/>
</dbReference>
<dbReference type="PANTHER" id="PTHR32494:SF5">
    <property type="entry name" value="ALLANTOATE AMIDOHYDROLASE"/>
    <property type="match status" value="1"/>
</dbReference>
<dbReference type="Gene3D" id="3.30.70.360">
    <property type="match status" value="1"/>
</dbReference>
<dbReference type="AlphaFoldDB" id="A0A382I874"/>
<proteinExistence type="predicted"/>
<dbReference type="SUPFAM" id="SSF55031">
    <property type="entry name" value="Bacterial exopeptidase dimerisation domain"/>
    <property type="match status" value="1"/>
</dbReference>
<name>A0A382I874_9ZZZZ</name>
<evidence type="ECO:0000313" key="2">
    <source>
        <dbReference type="EMBL" id="SVB95718.1"/>
    </source>
</evidence>
<sequence>VNRIGLEFQPGACATVGQFDVSPNSRNTIPGHVAFSVDFRHPDDHRLSAMKEALEKTCAAAEERGLAVDCQEIWYQPPIVFNSDCVAAVQIGAEAAGLPAMEIVSGAGHDACNISTLAPTGMIFVPCKDGISHNEVESATQNDCAAGCNVLLHAIIDRANSAGD</sequence>
<evidence type="ECO:0000256" key="1">
    <source>
        <dbReference type="ARBA" id="ARBA00022801"/>
    </source>
</evidence>
<dbReference type="Gene3D" id="3.40.630.10">
    <property type="entry name" value="Zn peptidases"/>
    <property type="match status" value="1"/>
</dbReference>
<reference evidence="2" key="1">
    <citation type="submission" date="2018-05" db="EMBL/GenBank/DDBJ databases">
        <authorList>
            <person name="Lanie J.A."/>
            <person name="Ng W.-L."/>
            <person name="Kazmierczak K.M."/>
            <person name="Andrzejewski T.M."/>
            <person name="Davidsen T.M."/>
            <person name="Wayne K.J."/>
            <person name="Tettelin H."/>
            <person name="Glass J.I."/>
            <person name="Rusch D."/>
            <person name="Podicherti R."/>
            <person name="Tsui H.-C.T."/>
            <person name="Winkler M.E."/>
        </authorList>
    </citation>
    <scope>NUCLEOTIDE SEQUENCE</scope>
</reference>
<protein>
    <recommendedName>
        <fullName evidence="3">Peptidase M20 dimerisation domain-containing protein</fullName>
    </recommendedName>
</protein>
<dbReference type="InterPro" id="IPR036264">
    <property type="entry name" value="Bact_exopeptidase_dim_dom"/>
</dbReference>
<organism evidence="2">
    <name type="scientific">marine metagenome</name>
    <dbReference type="NCBI Taxonomy" id="408172"/>
    <lineage>
        <taxon>unclassified sequences</taxon>
        <taxon>metagenomes</taxon>
        <taxon>ecological metagenomes</taxon>
    </lineage>
</organism>
<accession>A0A382I874</accession>
<dbReference type="GO" id="GO:0016813">
    <property type="term" value="F:hydrolase activity, acting on carbon-nitrogen (but not peptide) bonds, in linear amidines"/>
    <property type="evidence" value="ECO:0007669"/>
    <property type="project" value="InterPro"/>
</dbReference>
<dbReference type="EMBL" id="UINC01065739">
    <property type="protein sequence ID" value="SVB95718.1"/>
    <property type="molecule type" value="Genomic_DNA"/>
</dbReference>
<keyword evidence="1" id="KW-0378">Hydrolase</keyword>
<dbReference type="InterPro" id="IPR002933">
    <property type="entry name" value="Peptidase_M20"/>
</dbReference>
<dbReference type="InterPro" id="IPR010158">
    <property type="entry name" value="Amidase_Cbmase"/>
</dbReference>
<gene>
    <name evidence="2" type="ORF">METZ01_LOCUS248572</name>
</gene>